<comment type="caution">
    <text evidence="1">The sequence shown here is derived from an EMBL/GenBank/DDBJ whole genome shotgun (WGS) entry which is preliminary data.</text>
</comment>
<evidence type="ECO:0000313" key="1">
    <source>
        <dbReference type="EMBL" id="KAH6945084.1"/>
    </source>
</evidence>
<sequence length="210" mass="24304">MAQKKYTRSVFGILELKGPFAQNIVRRYWAPLTEVLDPNIVVPRIGQRARVTFIAMELMLLKARHRFVQMCCMAEAALLGAPVSRGNRIQTHFSLMAVNHRKQQMPKNHMSENQKAHRRRQLRTGVVFYWPASNDSARSLLQRRSVPAQLRGRVENVPDQAQKLRGGPFLLNCKLRTTSQDVVHNFGYRDTTEKENLVWAQGRIFRNQLL</sequence>
<organism evidence="1 2">
    <name type="scientific">Hyalomma asiaticum</name>
    <name type="common">Tick</name>
    <dbReference type="NCBI Taxonomy" id="266040"/>
    <lineage>
        <taxon>Eukaryota</taxon>
        <taxon>Metazoa</taxon>
        <taxon>Ecdysozoa</taxon>
        <taxon>Arthropoda</taxon>
        <taxon>Chelicerata</taxon>
        <taxon>Arachnida</taxon>
        <taxon>Acari</taxon>
        <taxon>Parasitiformes</taxon>
        <taxon>Ixodida</taxon>
        <taxon>Ixodoidea</taxon>
        <taxon>Ixodidae</taxon>
        <taxon>Hyalomminae</taxon>
        <taxon>Hyalomma</taxon>
    </lineage>
</organism>
<name>A0ACB7TJR4_HYAAI</name>
<accession>A0ACB7TJR4</accession>
<gene>
    <name evidence="1" type="ORF">HPB50_007144</name>
</gene>
<dbReference type="Proteomes" id="UP000821845">
    <property type="component" value="Chromosome 1"/>
</dbReference>
<proteinExistence type="predicted"/>
<reference evidence="1" key="1">
    <citation type="submission" date="2020-05" db="EMBL/GenBank/DDBJ databases">
        <title>Large-scale comparative analyses of tick genomes elucidate their genetic diversity and vector capacities.</title>
        <authorList>
            <person name="Jia N."/>
            <person name="Wang J."/>
            <person name="Shi W."/>
            <person name="Du L."/>
            <person name="Sun Y."/>
            <person name="Zhan W."/>
            <person name="Jiang J."/>
            <person name="Wang Q."/>
            <person name="Zhang B."/>
            <person name="Ji P."/>
            <person name="Sakyi L.B."/>
            <person name="Cui X."/>
            <person name="Yuan T."/>
            <person name="Jiang B."/>
            <person name="Yang W."/>
            <person name="Lam T.T.-Y."/>
            <person name="Chang Q."/>
            <person name="Ding S."/>
            <person name="Wang X."/>
            <person name="Zhu J."/>
            <person name="Ruan X."/>
            <person name="Zhao L."/>
            <person name="Wei J."/>
            <person name="Que T."/>
            <person name="Du C."/>
            <person name="Cheng J."/>
            <person name="Dai P."/>
            <person name="Han X."/>
            <person name="Huang E."/>
            <person name="Gao Y."/>
            <person name="Liu J."/>
            <person name="Shao H."/>
            <person name="Ye R."/>
            <person name="Li L."/>
            <person name="Wei W."/>
            <person name="Wang X."/>
            <person name="Wang C."/>
            <person name="Yang T."/>
            <person name="Huo Q."/>
            <person name="Li W."/>
            <person name="Guo W."/>
            <person name="Chen H."/>
            <person name="Zhou L."/>
            <person name="Ni X."/>
            <person name="Tian J."/>
            <person name="Zhou Y."/>
            <person name="Sheng Y."/>
            <person name="Liu T."/>
            <person name="Pan Y."/>
            <person name="Xia L."/>
            <person name="Li J."/>
            <person name="Zhao F."/>
            <person name="Cao W."/>
        </authorList>
    </citation>
    <scope>NUCLEOTIDE SEQUENCE</scope>
    <source>
        <strain evidence="1">Hyas-2018</strain>
    </source>
</reference>
<dbReference type="EMBL" id="CM023481">
    <property type="protein sequence ID" value="KAH6945084.1"/>
    <property type="molecule type" value="Genomic_DNA"/>
</dbReference>
<evidence type="ECO:0000313" key="2">
    <source>
        <dbReference type="Proteomes" id="UP000821845"/>
    </source>
</evidence>
<protein>
    <submittedName>
        <fullName evidence="1">Uncharacterized protein</fullName>
    </submittedName>
</protein>
<keyword evidence="2" id="KW-1185">Reference proteome</keyword>